<dbReference type="Proteomes" id="UP000322524">
    <property type="component" value="Unassembled WGS sequence"/>
</dbReference>
<evidence type="ECO:0000313" key="3">
    <source>
        <dbReference type="Proteomes" id="UP000322524"/>
    </source>
</evidence>
<feature type="domain" description="DinB-like" evidence="1">
    <location>
        <begin position="26"/>
        <end position="163"/>
    </location>
</feature>
<evidence type="ECO:0000313" key="2">
    <source>
        <dbReference type="EMBL" id="TYS67488.1"/>
    </source>
</evidence>
<dbReference type="Pfam" id="PF12867">
    <property type="entry name" value="DinB_2"/>
    <property type="match status" value="1"/>
</dbReference>
<reference evidence="2 3" key="1">
    <citation type="submission" date="2019-08" db="EMBL/GenBank/DDBJ databases">
        <title>Bacillus genomes from the desert of Cuatro Cienegas, Coahuila.</title>
        <authorList>
            <person name="Olmedo-Alvarez G."/>
        </authorList>
    </citation>
    <scope>NUCLEOTIDE SEQUENCE [LARGE SCALE GENOMIC DNA]</scope>
    <source>
        <strain evidence="2 3">CH28_1T</strain>
    </source>
</reference>
<name>A0A5D4SYV1_9BACI</name>
<sequence>MTTKTILQITSLSGYEQEIGRALWCLEDVRRNLTKKIIGIRQSELDRKIESRHSIGSLLYHIAYVEAGWLFGEVMEKDAWDSEIEELFPLDGWPDGKLVHIDGDTIETHLHRLKKVRETLLSHFRSLSLEDWHRARVFEEYDVTPEWVIYHLTEHEAHHRGQIFQLLREIRNLEDK</sequence>
<dbReference type="InterPro" id="IPR034660">
    <property type="entry name" value="DinB/YfiT-like"/>
</dbReference>
<protein>
    <submittedName>
        <fullName evidence="2">DinB family protein</fullName>
    </submittedName>
</protein>
<gene>
    <name evidence="2" type="ORF">FZC76_12945</name>
</gene>
<evidence type="ECO:0000259" key="1">
    <source>
        <dbReference type="Pfam" id="PF12867"/>
    </source>
</evidence>
<proteinExistence type="predicted"/>
<dbReference type="Gene3D" id="1.20.120.450">
    <property type="entry name" value="dinb family like domain"/>
    <property type="match status" value="1"/>
</dbReference>
<dbReference type="EMBL" id="VTEV01000005">
    <property type="protein sequence ID" value="TYS67488.1"/>
    <property type="molecule type" value="Genomic_DNA"/>
</dbReference>
<organism evidence="2 3">
    <name type="scientific">Sutcliffiella horikoshii</name>
    <dbReference type="NCBI Taxonomy" id="79883"/>
    <lineage>
        <taxon>Bacteria</taxon>
        <taxon>Bacillati</taxon>
        <taxon>Bacillota</taxon>
        <taxon>Bacilli</taxon>
        <taxon>Bacillales</taxon>
        <taxon>Bacillaceae</taxon>
        <taxon>Sutcliffiella</taxon>
    </lineage>
</organism>
<dbReference type="OrthoDB" id="2677844at2"/>
<dbReference type="InterPro" id="IPR024775">
    <property type="entry name" value="DinB-like"/>
</dbReference>
<comment type="caution">
    <text evidence="2">The sequence shown here is derived from an EMBL/GenBank/DDBJ whole genome shotgun (WGS) entry which is preliminary data.</text>
</comment>
<dbReference type="AlphaFoldDB" id="A0A5D4SYV1"/>
<dbReference type="SUPFAM" id="SSF109854">
    <property type="entry name" value="DinB/YfiT-like putative metalloenzymes"/>
    <property type="match status" value="1"/>
</dbReference>
<accession>A0A5D4SYV1</accession>
<dbReference type="RefSeq" id="WP_148988603.1">
    <property type="nucleotide sequence ID" value="NZ_VTEV01000005.1"/>
</dbReference>